<dbReference type="Gene3D" id="1.25.40.10">
    <property type="entry name" value="Tetratricopeptide repeat domain"/>
    <property type="match status" value="1"/>
</dbReference>
<name>A0A4U5M6H5_STECR</name>
<dbReference type="InterPro" id="IPR006597">
    <property type="entry name" value="Sel1-like"/>
</dbReference>
<dbReference type="EMBL" id="AZBU02000009">
    <property type="protein sequence ID" value="TKR64469.1"/>
    <property type="molecule type" value="Genomic_DNA"/>
</dbReference>
<dbReference type="STRING" id="34508.A0A4U5M6H5"/>
<reference evidence="1 2" key="1">
    <citation type="journal article" date="2015" name="Genome Biol.">
        <title>Comparative genomics of Steinernema reveals deeply conserved gene regulatory networks.</title>
        <authorList>
            <person name="Dillman A.R."/>
            <person name="Macchietto M."/>
            <person name="Porter C.F."/>
            <person name="Rogers A."/>
            <person name="Williams B."/>
            <person name="Antoshechkin I."/>
            <person name="Lee M.M."/>
            <person name="Goodwin Z."/>
            <person name="Lu X."/>
            <person name="Lewis E.E."/>
            <person name="Goodrich-Blair H."/>
            <person name="Stock S.P."/>
            <person name="Adams B.J."/>
            <person name="Sternberg P.W."/>
            <person name="Mortazavi A."/>
        </authorList>
    </citation>
    <scope>NUCLEOTIDE SEQUENCE [LARGE SCALE GENOMIC DNA]</scope>
    <source>
        <strain evidence="1 2">ALL</strain>
    </source>
</reference>
<dbReference type="Pfam" id="PF08238">
    <property type="entry name" value="Sel1"/>
    <property type="match status" value="2"/>
</dbReference>
<dbReference type="Proteomes" id="UP000298663">
    <property type="component" value="Unassembled WGS sequence"/>
</dbReference>
<comment type="caution">
    <text evidence="1">The sequence shown here is derived from an EMBL/GenBank/DDBJ whole genome shotgun (WGS) entry which is preliminary data.</text>
</comment>
<organism evidence="1 2">
    <name type="scientific">Steinernema carpocapsae</name>
    <name type="common">Entomopathogenic nematode</name>
    <dbReference type="NCBI Taxonomy" id="34508"/>
    <lineage>
        <taxon>Eukaryota</taxon>
        <taxon>Metazoa</taxon>
        <taxon>Ecdysozoa</taxon>
        <taxon>Nematoda</taxon>
        <taxon>Chromadorea</taxon>
        <taxon>Rhabditida</taxon>
        <taxon>Tylenchina</taxon>
        <taxon>Panagrolaimomorpha</taxon>
        <taxon>Strongyloidoidea</taxon>
        <taxon>Steinernematidae</taxon>
        <taxon>Steinernema</taxon>
    </lineage>
</organism>
<dbReference type="InterPro" id="IPR011990">
    <property type="entry name" value="TPR-like_helical_dom_sf"/>
</dbReference>
<dbReference type="PANTHER" id="PTHR45011">
    <property type="entry name" value="DAP3-BINDING CELL DEATH ENHANCER 1"/>
    <property type="match status" value="1"/>
</dbReference>
<dbReference type="PANTHER" id="PTHR45011:SF1">
    <property type="entry name" value="DAP3-BINDING CELL DEATH ENHANCER 1"/>
    <property type="match status" value="1"/>
</dbReference>
<accession>A0A4U5M6H5</accession>
<dbReference type="AlphaFoldDB" id="A0A4U5M6H5"/>
<keyword evidence="2" id="KW-1185">Reference proteome</keyword>
<proteinExistence type="predicted"/>
<dbReference type="InterPro" id="IPR052748">
    <property type="entry name" value="ISR_Activator"/>
</dbReference>
<dbReference type="OrthoDB" id="5795679at2759"/>
<dbReference type="SUPFAM" id="SSF81901">
    <property type="entry name" value="HCP-like"/>
    <property type="match status" value="1"/>
</dbReference>
<gene>
    <name evidence="1" type="ORF">L596_024995</name>
</gene>
<sequence>MNAQRLTFSALRHGQRSVITHYAPVKVDCGASTAADDTDNPLAAVPATSALHGIFGSRRDSVTNPFSFSLNLPGGGLGVDQHYLKHGVLNSQNILDFAKLSVDDGPKRKFGFAFPRPKVSTRDGSVQTCSDLVPSPEEDAKRRLESFPRDMENQIGAELLAQGYKDEAFQRFEAAAKKGSLEAVHNLGVCYSQGHGVKADAKKAFKIWDYGAKYSESSCLYQLAVCHLRGLGTTKDAVAGRSCMNMAAMQGSPEALYYKALQEIKTAKWEELPRTLKPLLKHEKQRTQVCAWLKKKGFPDKARPIVTTALAAHETPF</sequence>
<dbReference type="SMART" id="SM00671">
    <property type="entry name" value="SEL1"/>
    <property type="match status" value="2"/>
</dbReference>
<reference evidence="1 2" key="2">
    <citation type="journal article" date="2019" name="G3 (Bethesda)">
        <title>Hybrid Assembly of the Genome of the Entomopathogenic Nematode Steinernema carpocapsae Identifies the X-Chromosome.</title>
        <authorList>
            <person name="Serra L."/>
            <person name="Macchietto M."/>
            <person name="Macias-Munoz A."/>
            <person name="McGill C.J."/>
            <person name="Rodriguez I.M."/>
            <person name="Rodriguez B."/>
            <person name="Murad R."/>
            <person name="Mortazavi A."/>
        </authorList>
    </citation>
    <scope>NUCLEOTIDE SEQUENCE [LARGE SCALE GENOMIC DNA]</scope>
    <source>
        <strain evidence="1 2">ALL</strain>
    </source>
</reference>
<protein>
    <submittedName>
        <fullName evidence="1">Uncharacterized protein</fullName>
    </submittedName>
</protein>
<evidence type="ECO:0000313" key="1">
    <source>
        <dbReference type="EMBL" id="TKR64469.1"/>
    </source>
</evidence>
<evidence type="ECO:0000313" key="2">
    <source>
        <dbReference type="Proteomes" id="UP000298663"/>
    </source>
</evidence>